<proteinExistence type="predicted"/>
<dbReference type="Proteomes" id="UP000694567">
    <property type="component" value="Unplaced"/>
</dbReference>
<dbReference type="Ensembl" id="ENSBOBT00000022127.1">
    <property type="protein sequence ID" value="ENSBOBP00000021638.1"/>
    <property type="gene ID" value="ENSBOBG00000013109.1"/>
</dbReference>
<evidence type="ECO:0000313" key="1">
    <source>
        <dbReference type="Ensembl" id="ENSBOBP00000021638.1"/>
    </source>
</evidence>
<evidence type="ECO:0000313" key="2">
    <source>
        <dbReference type="Proteomes" id="UP000694567"/>
    </source>
</evidence>
<reference evidence="1" key="1">
    <citation type="submission" date="2025-08" db="UniProtKB">
        <authorList>
            <consortium name="Ensembl"/>
        </authorList>
    </citation>
    <scope>IDENTIFICATION</scope>
</reference>
<dbReference type="PANTHER" id="PTHR12138">
    <property type="entry name" value="PRIMATE-EXPANDED PROTEIN FAMILY"/>
    <property type="match status" value="1"/>
</dbReference>
<protein>
    <submittedName>
        <fullName evidence="1">Uncharacterized protein</fullName>
    </submittedName>
</protein>
<organism evidence="1 2">
    <name type="scientific">Bubo bubo</name>
    <name type="common">Eurasian eagle-owl</name>
    <name type="synonym">Strix bubo</name>
    <dbReference type="NCBI Taxonomy" id="30461"/>
    <lineage>
        <taxon>Eukaryota</taxon>
        <taxon>Metazoa</taxon>
        <taxon>Chordata</taxon>
        <taxon>Craniata</taxon>
        <taxon>Vertebrata</taxon>
        <taxon>Euteleostomi</taxon>
        <taxon>Archelosauria</taxon>
        <taxon>Archosauria</taxon>
        <taxon>Dinosauria</taxon>
        <taxon>Saurischia</taxon>
        <taxon>Theropoda</taxon>
        <taxon>Coelurosauria</taxon>
        <taxon>Aves</taxon>
        <taxon>Neognathae</taxon>
        <taxon>Neoaves</taxon>
        <taxon>Telluraves</taxon>
        <taxon>Strigiformes</taxon>
        <taxon>Strigidae</taxon>
        <taxon>Bubo</taxon>
    </lineage>
</organism>
<name>A0A8C0FMH0_BUBBB</name>
<accession>A0A8C0FMH0</accession>
<keyword evidence="2" id="KW-1185">Reference proteome</keyword>
<reference evidence="1" key="2">
    <citation type="submission" date="2025-09" db="UniProtKB">
        <authorList>
            <consortium name="Ensembl"/>
        </authorList>
    </citation>
    <scope>IDENTIFICATION</scope>
</reference>
<dbReference type="PANTHER" id="PTHR12138:SF162">
    <property type="entry name" value="CHROMOSOME UNDETERMINED SCAFFOLD_275, WHOLE GENOME SHOTGUN SEQUENCE"/>
    <property type="match status" value="1"/>
</dbReference>
<dbReference type="AlphaFoldDB" id="A0A8C0FMH0"/>
<sequence length="83" mass="9103">YGHCLFCFRFSDRLGGPLWWVEIAAGDELCTAHCSSELLGSSDLVGSASRVSGTTGMRHHARILFSVFSVFHAHILYSDKAVD</sequence>